<comment type="caution">
    <text evidence="3">The sequence shown here is derived from an EMBL/GenBank/DDBJ whole genome shotgun (WGS) entry which is preliminary data.</text>
</comment>
<protein>
    <recommendedName>
        <fullName evidence="2">C2H2-type domain-containing protein</fullName>
    </recommendedName>
</protein>
<sequence length="1086" mass="124760">MACKTSFEFHHNFPKLAEESGFTFNIHKPRVHLEWNKIRLIDIESLIRDRKFILIEQHLNDILDCVLESQFDVRILDEGVLKIFRLAQLAVEYQQFCRHYLDRSVYVLREEITALAQELDYAKKTIREKEDEIRKLKRKTKYNFRGSLPYGNDNIANIILQTLSRKNDIFANTPQLDNVHYNKCTYCDKVFLNQLYLKGHMLRRHNNVTEIPQKDVEPNQAHTADNDHSILQNEVFELKSKLKEMEDFMKNVNAQNNTKLNSEVDKNVLMNPVEHNKADITQNKTDESPVKQMKDAEISTNIEEHILDKMEEWKKAECERYNKEISMLRTQISNLIDSYKDADRLKTIPTDNKIIEQLNDTIKKQSTEIVGLKETINNLGLKSKSEDVDTKKEIEAQIAFWAERVEVQSREYKLLLQKLDIVAKEAHESRKCAELERQRATKLQLLLEQNINNGAERNNQMLNGKTNFTLVKENSVESNTSPKKSNPVPDHKTLEKLHRRAQELLNTESMTSSDVSSTDGNNTNILIEKQKTYNEKNTKGLKNNMSNRNGKKSDNISNHKTLQKNILKANPNTVRQVLKKHKSASKISNNSLNNNCSPKKVVRAKLTEEVNQRLASLRVDPLKKTLPQSIFQKHRLELQKNQEIKTKKNPARENVYHSIIAYLDNKVQTINKKSLQEDAYVSPNRNTKSFSLSSMISNVKSKALSLVKTSEEFNNEDRSSYETVTKKSLILLNSPPGSKASSPKTETQNYNYETRDPKELISTNHKKNKQKSNKIRNGYVKKMKKVSETSKDSDTDTTENFRLYNKETLAAKSIEDFIKSPNRLHNPSKKSDTDELMNDQLMSVQTKHLTNTFKEVDTNTKLNFNTELENDERSSDDIASLMEHELRNVASDENINSHKQTKGVLKNASSMSSLYKKKVIFDMDAIQMKSVSASPSQSVTEKNDKDEKYELGIINLDTEEWDLSSIENEPRRVESTVIKRSSTSPKIAELKQSIESQLTRRNPTLSTTLVGGVDVLKGPLRTKAASLGGSNTSLGSSILDDSESDLQQNHTAFVKQKNVTEKDDSEIDISQFVIDSIDNKNKRKSF</sequence>
<keyword evidence="1" id="KW-0175">Coiled coil</keyword>
<evidence type="ECO:0000259" key="2">
    <source>
        <dbReference type="PROSITE" id="PS00028"/>
    </source>
</evidence>
<accession>A0AAV1LXR6</accession>
<dbReference type="Proteomes" id="UP001314205">
    <property type="component" value="Unassembled WGS sequence"/>
</dbReference>
<dbReference type="PROSITE" id="PS00028">
    <property type="entry name" value="ZINC_FINGER_C2H2_1"/>
    <property type="match status" value="1"/>
</dbReference>
<evidence type="ECO:0000256" key="1">
    <source>
        <dbReference type="SAM" id="Coils"/>
    </source>
</evidence>
<dbReference type="InterPro" id="IPR013087">
    <property type="entry name" value="Znf_C2H2_type"/>
</dbReference>
<feature type="coiled-coil region" evidence="1">
    <location>
        <begin position="112"/>
        <end position="139"/>
    </location>
</feature>
<dbReference type="AlphaFoldDB" id="A0AAV1LXR6"/>
<keyword evidence="4" id="KW-1185">Reference proteome</keyword>
<dbReference type="EMBL" id="CAVLGL010000115">
    <property type="protein sequence ID" value="CAK1599819.1"/>
    <property type="molecule type" value="Genomic_DNA"/>
</dbReference>
<dbReference type="Pfam" id="PF13815">
    <property type="entry name" value="Dzip-like_N"/>
    <property type="match status" value="1"/>
</dbReference>
<evidence type="ECO:0000313" key="3">
    <source>
        <dbReference type="EMBL" id="CAK1599819.1"/>
    </source>
</evidence>
<reference evidence="3 4" key="1">
    <citation type="submission" date="2023-11" db="EMBL/GenBank/DDBJ databases">
        <authorList>
            <person name="Hedman E."/>
            <person name="Englund M."/>
            <person name="Stromberg M."/>
            <person name="Nyberg Akerstrom W."/>
            <person name="Nylinder S."/>
            <person name="Jareborg N."/>
            <person name="Kallberg Y."/>
            <person name="Kronander E."/>
        </authorList>
    </citation>
    <scope>NUCLEOTIDE SEQUENCE [LARGE SCALE GENOMIC DNA]</scope>
</reference>
<name>A0AAV1LXR6_9NEOP</name>
<organism evidence="3 4">
    <name type="scientific">Parnassius mnemosyne</name>
    <name type="common">clouded apollo</name>
    <dbReference type="NCBI Taxonomy" id="213953"/>
    <lineage>
        <taxon>Eukaryota</taxon>
        <taxon>Metazoa</taxon>
        <taxon>Ecdysozoa</taxon>
        <taxon>Arthropoda</taxon>
        <taxon>Hexapoda</taxon>
        <taxon>Insecta</taxon>
        <taxon>Pterygota</taxon>
        <taxon>Neoptera</taxon>
        <taxon>Endopterygota</taxon>
        <taxon>Lepidoptera</taxon>
        <taxon>Glossata</taxon>
        <taxon>Ditrysia</taxon>
        <taxon>Papilionoidea</taxon>
        <taxon>Papilionidae</taxon>
        <taxon>Parnassiinae</taxon>
        <taxon>Parnassini</taxon>
        <taxon>Parnassius</taxon>
        <taxon>Driopa</taxon>
    </lineage>
</organism>
<gene>
    <name evidence="3" type="ORF">PARMNEM_LOCUS18655</name>
</gene>
<feature type="coiled-coil region" evidence="1">
    <location>
        <begin position="318"/>
        <end position="375"/>
    </location>
</feature>
<feature type="domain" description="C2H2-type" evidence="2">
    <location>
        <begin position="184"/>
        <end position="205"/>
    </location>
</feature>
<dbReference type="InterPro" id="IPR032714">
    <property type="entry name" value="DZIP1_N"/>
</dbReference>
<proteinExistence type="predicted"/>
<evidence type="ECO:0000313" key="4">
    <source>
        <dbReference type="Proteomes" id="UP001314205"/>
    </source>
</evidence>